<dbReference type="PRINTS" id="PR00034">
    <property type="entry name" value="HTHCRP"/>
</dbReference>
<dbReference type="PROSITE" id="PS00042">
    <property type="entry name" value="HTH_CRP_1"/>
    <property type="match status" value="1"/>
</dbReference>
<dbReference type="InterPro" id="IPR050397">
    <property type="entry name" value="Env_Response_Regulators"/>
</dbReference>
<dbReference type="Proteomes" id="UP000547879">
    <property type="component" value="Unassembled WGS sequence"/>
</dbReference>
<sequence length="247" mass="27921">MPLASYSREQAAKITFQQAQPETLNCLFYRQPVEFVQPGQSIFFEGDEAKHVFEVVAGALRIFRILSDGRRVVTGFVFDGDLLGVSLRKNYLYSAEALVDTKIRRLTRKNFDLVVRQSEDLAPRAFEFICDEMAAVQDQMVLLACKSAEERLCTFLLKHLRKSMTKGEGQSVVKLPMTRQDMADYLGLTIETVSRMITKLSTKGVLGCVGRHSVKVMKPMLLAQLAGDDDVYEWATSIEQSEGRRHN</sequence>
<dbReference type="RefSeq" id="WP_183998198.1">
    <property type="nucleotide sequence ID" value="NZ_BMHW01000018.1"/>
</dbReference>
<dbReference type="InterPro" id="IPR036390">
    <property type="entry name" value="WH_DNA-bd_sf"/>
</dbReference>
<evidence type="ECO:0000313" key="8">
    <source>
        <dbReference type="Proteomes" id="UP000547879"/>
    </source>
</evidence>
<dbReference type="Pfam" id="PF13545">
    <property type="entry name" value="HTH_Crp_2"/>
    <property type="match status" value="1"/>
</dbReference>
<evidence type="ECO:0000259" key="5">
    <source>
        <dbReference type="PROSITE" id="PS50042"/>
    </source>
</evidence>
<evidence type="ECO:0000256" key="3">
    <source>
        <dbReference type="ARBA" id="ARBA00023163"/>
    </source>
</evidence>
<dbReference type="InterPro" id="IPR018335">
    <property type="entry name" value="Tscrpt_reg_HTH_Crp-type_CS"/>
</dbReference>
<dbReference type="Gene3D" id="2.60.120.10">
    <property type="entry name" value="Jelly Rolls"/>
    <property type="match status" value="1"/>
</dbReference>
<dbReference type="SUPFAM" id="SSF51206">
    <property type="entry name" value="cAMP-binding domain-like"/>
    <property type="match status" value="1"/>
</dbReference>
<dbReference type="SUPFAM" id="SSF46785">
    <property type="entry name" value="Winged helix' DNA-binding domain"/>
    <property type="match status" value="1"/>
</dbReference>
<keyword evidence="1" id="KW-0805">Transcription regulation</keyword>
<evidence type="ECO:0000256" key="4">
    <source>
        <dbReference type="ARBA" id="ARBA00023231"/>
    </source>
</evidence>
<keyword evidence="8" id="KW-1185">Reference proteome</keyword>
<dbReference type="SMART" id="SM00419">
    <property type="entry name" value="HTH_CRP"/>
    <property type="match status" value="1"/>
</dbReference>
<feature type="domain" description="HTH crp-type" evidence="6">
    <location>
        <begin position="146"/>
        <end position="220"/>
    </location>
</feature>
<dbReference type="GO" id="GO:0003700">
    <property type="term" value="F:DNA-binding transcription factor activity"/>
    <property type="evidence" value="ECO:0007669"/>
    <property type="project" value="InterPro"/>
</dbReference>
<accession>A0A7W9YCU2</accession>
<dbReference type="CDD" id="cd00092">
    <property type="entry name" value="HTH_CRP"/>
    <property type="match status" value="1"/>
</dbReference>
<dbReference type="InterPro" id="IPR000595">
    <property type="entry name" value="cNMP-bd_dom"/>
</dbReference>
<dbReference type="InterPro" id="IPR018490">
    <property type="entry name" value="cNMP-bd_dom_sf"/>
</dbReference>
<comment type="caution">
    <text evidence="7">The sequence shown here is derived from an EMBL/GenBank/DDBJ whole genome shotgun (WGS) entry which is preliminary data.</text>
</comment>
<dbReference type="PROSITE" id="PS51063">
    <property type="entry name" value="HTH_CRP_2"/>
    <property type="match status" value="1"/>
</dbReference>
<evidence type="ECO:0000256" key="2">
    <source>
        <dbReference type="ARBA" id="ARBA00023125"/>
    </source>
</evidence>
<dbReference type="CDD" id="cd00038">
    <property type="entry name" value="CAP_ED"/>
    <property type="match status" value="1"/>
</dbReference>
<name>A0A7W9YCU2_9HYPH</name>
<dbReference type="Pfam" id="PF00027">
    <property type="entry name" value="cNMP_binding"/>
    <property type="match status" value="1"/>
</dbReference>
<dbReference type="InterPro" id="IPR036388">
    <property type="entry name" value="WH-like_DNA-bd_sf"/>
</dbReference>
<keyword evidence="4" id="KW-0535">Nitrogen fixation</keyword>
<dbReference type="PANTHER" id="PTHR24567">
    <property type="entry name" value="CRP FAMILY TRANSCRIPTIONAL REGULATORY PROTEIN"/>
    <property type="match status" value="1"/>
</dbReference>
<organism evidence="7 8">
    <name type="scientific">Rhizobium wenxiniae</name>
    <dbReference type="NCBI Taxonomy" id="1737357"/>
    <lineage>
        <taxon>Bacteria</taxon>
        <taxon>Pseudomonadati</taxon>
        <taxon>Pseudomonadota</taxon>
        <taxon>Alphaproteobacteria</taxon>
        <taxon>Hyphomicrobiales</taxon>
        <taxon>Rhizobiaceae</taxon>
        <taxon>Rhizobium/Agrobacterium group</taxon>
        <taxon>Rhizobium</taxon>
    </lineage>
</organism>
<dbReference type="InterPro" id="IPR012318">
    <property type="entry name" value="HTH_CRP"/>
</dbReference>
<dbReference type="PROSITE" id="PS50042">
    <property type="entry name" value="CNMP_BINDING_3"/>
    <property type="match status" value="1"/>
</dbReference>
<dbReference type="FunFam" id="1.10.10.10:FF:000028">
    <property type="entry name" value="Fumarate/nitrate reduction transcriptional regulator Fnr"/>
    <property type="match status" value="1"/>
</dbReference>
<evidence type="ECO:0000259" key="6">
    <source>
        <dbReference type="PROSITE" id="PS51063"/>
    </source>
</evidence>
<protein>
    <submittedName>
        <fullName evidence="7">CRP/FNR family transcriptional regulator</fullName>
    </submittedName>
</protein>
<dbReference type="AlphaFoldDB" id="A0A7W9YCU2"/>
<dbReference type="GO" id="GO:0005829">
    <property type="term" value="C:cytosol"/>
    <property type="evidence" value="ECO:0007669"/>
    <property type="project" value="TreeGrafter"/>
</dbReference>
<keyword evidence="2" id="KW-0238">DNA-binding</keyword>
<dbReference type="SMART" id="SM00100">
    <property type="entry name" value="cNMP"/>
    <property type="match status" value="1"/>
</dbReference>
<proteinExistence type="predicted"/>
<dbReference type="EMBL" id="JACHEG010000016">
    <property type="protein sequence ID" value="MBB6166261.1"/>
    <property type="molecule type" value="Genomic_DNA"/>
</dbReference>
<dbReference type="Gene3D" id="1.10.10.10">
    <property type="entry name" value="Winged helix-like DNA-binding domain superfamily/Winged helix DNA-binding domain"/>
    <property type="match status" value="1"/>
</dbReference>
<keyword evidence="3" id="KW-0804">Transcription</keyword>
<dbReference type="PANTHER" id="PTHR24567:SF75">
    <property type="entry name" value="FUMARATE AND NITRATE REDUCTION REGULATORY PROTEIN"/>
    <property type="match status" value="1"/>
</dbReference>
<reference evidence="7 8" key="1">
    <citation type="submission" date="2020-08" db="EMBL/GenBank/DDBJ databases">
        <title>Genomic Encyclopedia of Type Strains, Phase IV (KMG-IV): sequencing the most valuable type-strain genomes for metagenomic binning, comparative biology and taxonomic classification.</title>
        <authorList>
            <person name="Goeker M."/>
        </authorList>
    </citation>
    <scope>NUCLEOTIDE SEQUENCE [LARGE SCALE GENOMIC DNA]</scope>
    <source>
        <strain evidence="7 8">DSM 100734</strain>
    </source>
</reference>
<dbReference type="InterPro" id="IPR014710">
    <property type="entry name" value="RmlC-like_jellyroll"/>
</dbReference>
<evidence type="ECO:0000256" key="1">
    <source>
        <dbReference type="ARBA" id="ARBA00023015"/>
    </source>
</evidence>
<dbReference type="GO" id="GO:0003677">
    <property type="term" value="F:DNA binding"/>
    <property type="evidence" value="ECO:0007669"/>
    <property type="project" value="UniProtKB-KW"/>
</dbReference>
<feature type="domain" description="Cyclic nucleotide-binding" evidence="5">
    <location>
        <begin position="15"/>
        <end position="84"/>
    </location>
</feature>
<evidence type="ECO:0000313" key="7">
    <source>
        <dbReference type="EMBL" id="MBB6166261.1"/>
    </source>
</evidence>
<gene>
    <name evidence="7" type="ORF">HNQ72_006112</name>
</gene>